<dbReference type="Proteomes" id="UP001418222">
    <property type="component" value="Unassembled WGS sequence"/>
</dbReference>
<dbReference type="Pfam" id="PF00122">
    <property type="entry name" value="E1-E2_ATPase"/>
    <property type="match status" value="1"/>
</dbReference>
<evidence type="ECO:0000259" key="2">
    <source>
        <dbReference type="Pfam" id="PF00122"/>
    </source>
</evidence>
<feature type="domain" description="P-type ATPase A" evidence="2">
    <location>
        <begin position="77"/>
        <end position="119"/>
    </location>
</feature>
<reference evidence="3 4" key="1">
    <citation type="journal article" date="2022" name="Nat. Plants">
        <title>Genomes of leafy and leafless Platanthera orchids illuminate the evolution of mycoheterotrophy.</title>
        <authorList>
            <person name="Li M.H."/>
            <person name="Liu K.W."/>
            <person name="Li Z."/>
            <person name="Lu H.C."/>
            <person name="Ye Q.L."/>
            <person name="Zhang D."/>
            <person name="Wang J.Y."/>
            <person name="Li Y.F."/>
            <person name="Zhong Z.M."/>
            <person name="Liu X."/>
            <person name="Yu X."/>
            <person name="Liu D.K."/>
            <person name="Tu X.D."/>
            <person name="Liu B."/>
            <person name="Hao Y."/>
            <person name="Liao X.Y."/>
            <person name="Jiang Y.T."/>
            <person name="Sun W.H."/>
            <person name="Chen J."/>
            <person name="Chen Y.Q."/>
            <person name="Ai Y."/>
            <person name="Zhai J.W."/>
            <person name="Wu S.S."/>
            <person name="Zhou Z."/>
            <person name="Hsiao Y.Y."/>
            <person name="Wu W.L."/>
            <person name="Chen Y.Y."/>
            <person name="Lin Y.F."/>
            <person name="Hsu J.L."/>
            <person name="Li C.Y."/>
            <person name="Wang Z.W."/>
            <person name="Zhao X."/>
            <person name="Zhong W.Y."/>
            <person name="Ma X.K."/>
            <person name="Ma L."/>
            <person name="Huang J."/>
            <person name="Chen G.Z."/>
            <person name="Huang M.Z."/>
            <person name="Huang L."/>
            <person name="Peng D.H."/>
            <person name="Luo Y.B."/>
            <person name="Zou S.Q."/>
            <person name="Chen S.P."/>
            <person name="Lan S."/>
            <person name="Tsai W.C."/>
            <person name="Van de Peer Y."/>
            <person name="Liu Z.J."/>
        </authorList>
    </citation>
    <scope>NUCLEOTIDE SEQUENCE [LARGE SCALE GENOMIC DNA]</scope>
    <source>
        <strain evidence="3">Lor287</strain>
    </source>
</reference>
<dbReference type="InterPro" id="IPR059000">
    <property type="entry name" value="ATPase_P-type_domA"/>
</dbReference>
<dbReference type="SUPFAM" id="SSF81653">
    <property type="entry name" value="Calcium ATPase, transduction domain A"/>
    <property type="match status" value="1"/>
</dbReference>
<evidence type="ECO:0000313" key="4">
    <source>
        <dbReference type="Proteomes" id="UP001418222"/>
    </source>
</evidence>
<dbReference type="PANTHER" id="PTHR48085:SF5">
    <property type="entry name" value="CADMIUM_ZINC-TRANSPORTING ATPASE HMA4-RELATED"/>
    <property type="match status" value="1"/>
</dbReference>
<dbReference type="EMBL" id="JBBWWQ010000007">
    <property type="protein sequence ID" value="KAK8942814.1"/>
    <property type="molecule type" value="Genomic_DNA"/>
</dbReference>
<evidence type="ECO:0000256" key="1">
    <source>
        <dbReference type="ARBA" id="ARBA00006024"/>
    </source>
</evidence>
<dbReference type="InterPro" id="IPR051014">
    <property type="entry name" value="Cation_Transport_ATPase_IB"/>
</dbReference>
<proteinExistence type="inferred from homology"/>
<organism evidence="3 4">
    <name type="scientific">Platanthera zijinensis</name>
    <dbReference type="NCBI Taxonomy" id="2320716"/>
    <lineage>
        <taxon>Eukaryota</taxon>
        <taxon>Viridiplantae</taxon>
        <taxon>Streptophyta</taxon>
        <taxon>Embryophyta</taxon>
        <taxon>Tracheophyta</taxon>
        <taxon>Spermatophyta</taxon>
        <taxon>Magnoliopsida</taxon>
        <taxon>Liliopsida</taxon>
        <taxon>Asparagales</taxon>
        <taxon>Orchidaceae</taxon>
        <taxon>Orchidoideae</taxon>
        <taxon>Orchideae</taxon>
        <taxon>Orchidinae</taxon>
        <taxon>Platanthera</taxon>
    </lineage>
</organism>
<sequence length="128" mass="13863">MKNHTPSAEVTTSVKLVNLGIHVINLGIYLELEFESDYCALGICLEDGLYLLHLRESSQATTGISLLMSMVTQKKILAQTGEIMDAKDVEVNTLLAVKAGEVIPIDGIVVVGRCDVDEKSPSSLTLKF</sequence>
<comment type="caution">
    <text evidence="3">The sequence shown here is derived from an EMBL/GenBank/DDBJ whole genome shotgun (WGS) entry which is preliminary data.</text>
</comment>
<dbReference type="PANTHER" id="PTHR48085">
    <property type="entry name" value="CADMIUM/ZINC-TRANSPORTING ATPASE HMA2-RELATED"/>
    <property type="match status" value="1"/>
</dbReference>
<name>A0AAP0BKJ1_9ASPA</name>
<evidence type="ECO:0000313" key="3">
    <source>
        <dbReference type="EMBL" id="KAK8942814.1"/>
    </source>
</evidence>
<comment type="similarity">
    <text evidence="1">Belongs to the cation transport ATPase (P-type) (TC 3.A.3) family. Type IB subfamily.</text>
</comment>
<protein>
    <submittedName>
        <fullName evidence="3">Cadmium/zinc-transporting ATPase HMA4</fullName>
    </submittedName>
</protein>
<dbReference type="AlphaFoldDB" id="A0AAP0BKJ1"/>
<keyword evidence="4" id="KW-1185">Reference proteome</keyword>
<dbReference type="InterPro" id="IPR008250">
    <property type="entry name" value="ATPase_P-typ_transduc_dom_A_sf"/>
</dbReference>
<gene>
    <name evidence="3" type="primary">HMA4</name>
    <name evidence="3" type="ORF">KSP39_PZI009567</name>
</gene>
<accession>A0AAP0BKJ1</accession>
<dbReference type="GO" id="GO:0022857">
    <property type="term" value="F:transmembrane transporter activity"/>
    <property type="evidence" value="ECO:0007669"/>
    <property type="project" value="TreeGrafter"/>
</dbReference>
<dbReference type="GO" id="GO:0016020">
    <property type="term" value="C:membrane"/>
    <property type="evidence" value="ECO:0007669"/>
    <property type="project" value="TreeGrafter"/>
</dbReference>
<dbReference type="Gene3D" id="2.70.150.10">
    <property type="entry name" value="Calcium-transporting ATPase, cytoplasmic transduction domain A"/>
    <property type="match status" value="1"/>
</dbReference>